<comment type="subunit">
    <text evidence="2">Homotetramer.</text>
</comment>
<dbReference type="Proteomes" id="UP000094527">
    <property type="component" value="Unassembled WGS sequence"/>
</dbReference>
<proteinExistence type="inferred from homology"/>
<sequence>MSQSPESSVNYSFAGKRVLITGGGKGLGRSLIERLYKDNALVFTLERDASLVEQLKKEFPKIVAEVADISNWKQTQQLVKGFGPMDYLVNNAGIIIFEDFLNITEDQVDKIMDVDLKAVFGVTQAVARGMIANEIHGAIVNVASIGSHIATRGTCIYNSAKAAILMLTKSVAFELGKHNIRVNSVSPTAMNTPMFKANAGELPPDTFLNRQPLAKGQILEPDVLVNSILFLLSPLSSFTTGADIIVDGGCAAC</sequence>
<dbReference type="PRINTS" id="PR00081">
    <property type="entry name" value="GDHRDH"/>
</dbReference>
<dbReference type="PANTHER" id="PTHR44252">
    <property type="entry name" value="D-ERYTHRULOSE REDUCTASE"/>
    <property type="match status" value="1"/>
</dbReference>
<keyword evidence="6" id="KW-1185">Reference proteome</keyword>
<dbReference type="Pfam" id="PF13561">
    <property type="entry name" value="adh_short_C2"/>
    <property type="match status" value="1"/>
</dbReference>
<dbReference type="OMA" id="HHHQKVY"/>
<dbReference type="AlphaFoldDB" id="A0A1D2NHC8"/>
<evidence type="ECO:0000313" key="5">
    <source>
        <dbReference type="EMBL" id="ODN04670.1"/>
    </source>
</evidence>
<dbReference type="PANTHER" id="PTHR44252:SF3">
    <property type="entry name" value="D-ERYTHRULOSE REDUCTASE-RELATED"/>
    <property type="match status" value="1"/>
</dbReference>
<reference evidence="5 6" key="1">
    <citation type="journal article" date="2016" name="Genome Biol. Evol.">
        <title>Gene Family Evolution Reflects Adaptation to Soil Environmental Stressors in the Genome of the Collembolan Orchesella cincta.</title>
        <authorList>
            <person name="Faddeeva-Vakhrusheva A."/>
            <person name="Derks M.F."/>
            <person name="Anvar S.Y."/>
            <person name="Agamennone V."/>
            <person name="Suring W."/>
            <person name="Smit S."/>
            <person name="van Straalen N.M."/>
            <person name="Roelofs D."/>
        </authorList>
    </citation>
    <scope>NUCLEOTIDE SEQUENCE [LARGE SCALE GENOMIC DNA]</scope>
    <source>
        <tissue evidence="5">Mixed pool</tissue>
    </source>
</reference>
<evidence type="ECO:0000256" key="4">
    <source>
        <dbReference type="ARBA" id="ARBA00023002"/>
    </source>
</evidence>
<dbReference type="FunFam" id="3.40.50.720:FF:000084">
    <property type="entry name" value="Short-chain dehydrogenase reductase"/>
    <property type="match status" value="1"/>
</dbReference>
<keyword evidence="3" id="KW-0521">NADP</keyword>
<comment type="caution">
    <text evidence="5">The sequence shown here is derived from an EMBL/GenBank/DDBJ whole genome shotgun (WGS) entry which is preliminary data.</text>
</comment>
<dbReference type="InterPro" id="IPR002347">
    <property type="entry name" value="SDR_fam"/>
</dbReference>
<accession>A0A1D2NHC8</accession>
<protein>
    <submittedName>
        <fullName evidence="5">D-erythrulose reductase</fullName>
    </submittedName>
</protein>
<evidence type="ECO:0000256" key="1">
    <source>
        <dbReference type="ARBA" id="ARBA00006484"/>
    </source>
</evidence>
<organism evidence="5 6">
    <name type="scientific">Orchesella cincta</name>
    <name type="common">Springtail</name>
    <name type="synonym">Podura cincta</name>
    <dbReference type="NCBI Taxonomy" id="48709"/>
    <lineage>
        <taxon>Eukaryota</taxon>
        <taxon>Metazoa</taxon>
        <taxon>Ecdysozoa</taxon>
        <taxon>Arthropoda</taxon>
        <taxon>Hexapoda</taxon>
        <taxon>Collembola</taxon>
        <taxon>Entomobryomorpha</taxon>
        <taxon>Entomobryoidea</taxon>
        <taxon>Orchesellidae</taxon>
        <taxon>Orchesellinae</taxon>
        <taxon>Orchesella</taxon>
    </lineage>
</organism>
<dbReference type="PROSITE" id="PS00061">
    <property type="entry name" value="ADH_SHORT"/>
    <property type="match status" value="1"/>
</dbReference>
<keyword evidence="4" id="KW-0560">Oxidoreductase</keyword>
<dbReference type="GO" id="GO:0050038">
    <property type="term" value="F:L-xylulose reductase (NADPH) activity"/>
    <property type="evidence" value="ECO:0007669"/>
    <property type="project" value="TreeGrafter"/>
</dbReference>
<dbReference type="PRINTS" id="PR00080">
    <property type="entry name" value="SDRFAMILY"/>
</dbReference>
<evidence type="ECO:0000256" key="2">
    <source>
        <dbReference type="ARBA" id="ARBA00011881"/>
    </source>
</evidence>
<dbReference type="SUPFAM" id="SSF51735">
    <property type="entry name" value="NAD(P)-binding Rossmann-fold domains"/>
    <property type="match status" value="1"/>
</dbReference>
<evidence type="ECO:0000256" key="3">
    <source>
        <dbReference type="ARBA" id="ARBA00022857"/>
    </source>
</evidence>
<dbReference type="InterPro" id="IPR036291">
    <property type="entry name" value="NAD(P)-bd_dom_sf"/>
</dbReference>
<dbReference type="GO" id="GO:0004090">
    <property type="term" value="F:carbonyl reductase (NADPH) activity"/>
    <property type="evidence" value="ECO:0007669"/>
    <property type="project" value="TreeGrafter"/>
</dbReference>
<dbReference type="InterPro" id="IPR051737">
    <property type="entry name" value="L-xylulose/Carbonyl_redctase"/>
</dbReference>
<dbReference type="EMBL" id="LJIJ01000038">
    <property type="protein sequence ID" value="ODN04670.1"/>
    <property type="molecule type" value="Genomic_DNA"/>
</dbReference>
<gene>
    <name evidence="5" type="ORF">Ocin01_02029</name>
</gene>
<dbReference type="InterPro" id="IPR020904">
    <property type="entry name" value="Sc_DH/Rdtase_CS"/>
</dbReference>
<dbReference type="OrthoDB" id="1888931at2759"/>
<dbReference type="GO" id="GO:0006006">
    <property type="term" value="P:glucose metabolic process"/>
    <property type="evidence" value="ECO:0007669"/>
    <property type="project" value="TreeGrafter"/>
</dbReference>
<evidence type="ECO:0000313" key="6">
    <source>
        <dbReference type="Proteomes" id="UP000094527"/>
    </source>
</evidence>
<dbReference type="Gene3D" id="3.40.50.720">
    <property type="entry name" value="NAD(P)-binding Rossmann-like Domain"/>
    <property type="match status" value="1"/>
</dbReference>
<dbReference type="GO" id="GO:0005997">
    <property type="term" value="P:xylulose metabolic process"/>
    <property type="evidence" value="ECO:0007669"/>
    <property type="project" value="TreeGrafter"/>
</dbReference>
<comment type="similarity">
    <text evidence="1">Belongs to the short-chain dehydrogenases/reductases (SDR) family.</text>
</comment>
<name>A0A1D2NHC8_ORCCI</name>